<comment type="caution">
    <text evidence="1">The sequence shown here is derived from an EMBL/GenBank/DDBJ whole genome shotgun (WGS) entry which is preliminary data.</text>
</comment>
<sequence length="579" mass="68272">MDKIIQDETKIKIYGEIQKELCNLRPKASKEEIDKIIDLIPQSFLNQKEELMMLCHIFSYYARCNQTSKKGNALKLFQRIISPIKSNLQDESSFFWSIFGGHFYFKLWMHEEGLISIDKIIQCAQSDDTSAIAEYFFPEIMIERPEIFENETKYQLKIQYSPEAAAEFRELRKKHMKWLLESGDFHDPFYREIESNRLRLAIKTDDFESFQKILSNLNLSIDSKISESTLENFYFYPHEVPIIEYAMEFNAINIFKFLVIQNVNLTDNLVFGSIQSTNYEIIHVIESKMNDKFKENALKSSLESWNGDMTEYVLNNYEYEFLYENDAYDEKNDMLIEIIYQTFSSFNFIFLQSTILPFLRKNPSFVSKNIYEIVSGTFFEMSGYFTNEFLKYPGIDISHETVDKDGDVVTFLGRAIQLENIKALEILLSYNDININSRCFKNFSPFHLACKMGVDMKIIKMLSKYHDFDINFFEPNFGDTAFGLAVSNGNFYALQFIIDNFDSVEICQEDVNFFIYCCIKCKNYLTMKIMLRYFLNEFDDVTSESIVESFKEDFSHEPDYNEEYINVLKKIINTIVINN</sequence>
<protein>
    <recommendedName>
        <fullName evidence="3">DUF3447 domain-containing protein</fullName>
    </recommendedName>
</protein>
<dbReference type="InterPro" id="IPR002110">
    <property type="entry name" value="Ankyrin_rpt"/>
</dbReference>
<gene>
    <name evidence="1" type="ORF">M9Y10_006560</name>
</gene>
<evidence type="ECO:0000313" key="1">
    <source>
        <dbReference type="EMBL" id="KAK8876361.1"/>
    </source>
</evidence>
<accession>A0ABR2JEH0</accession>
<dbReference type="PANTHER" id="PTHR24159">
    <property type="match status" value="1"/>
</dbReference>
<reference evidence="1 2" key="1">
    <citation type="submission" date="2024-04" db="EMBL/GenBank/DDBJ databases">
        <title>Tritrichomonas musculus Genome.</title>
        <authorList>
            <person name="Alves-Ferreira E."/>
            <person name="Grigg M."/>
            <person name="Lorenzi H."/>
            <person name="Galac M."/>
        </authorList>
    </citation>
    <scope>NUCLEOTIDE SEQUENCE [LARGE SCALE GENOMIC DNA]</scope>
    <source>
        <strain evidence="1 2">EAF2021</strain>
    </source>
</reference>
<dbReference type="Gene3D" id="1.25.40.20">
    <property type="entry name" value="Ankyrin repeat-containing domain"/>
    <property type="match status" value="1"/>
</dbReference>
<dbReference type="PANTHER" id="PTHR24159:SF5">
    <property type="entry name" value="ANK_REP_REGION DOMAIN-CONTAINING PROTEIN"/>
    <property type="match status" value="1"/>
</dbReference>
<evidence type="ECO:0000313" key="2">
    <source>
        <dbReference type="Proteomes" id="UP001470230"/>
    </source>
</evidence>
<keyword evidence="2" id="KW-1185">Reference proteome</keyword>
<dbReference type="SUPFAM" id="SSF48403">
    <property type="entry name" value="Ankyrin repeat"/>
    <property type="match status" value="1"/>
</dbReference>
<dbReference type="SMART" id="SM00248">
    <property type="entry name" value="ANK"/>
    <property type="match status" value="4"/>
</dbReference>
<organism evidence="1 2">
    <name type="scientific">Tritrichomonas musculus</name>
    <dbReference type="NCBI Taxonomy" id="1915356"/>
    <lineage>
        <taxon>Eukaryota</taxon>
        <taxon>Metamonada</taxon>
        <taxon>Parabasalia</taxon>
        <taxon>Tritrichomonadida</taxon>
        <taxon>Tritrichomonadidae</taxon>
        <taxon>Tritrichomonas</taxon>
    </lineage>
</organism>
<dbReference type="EMBL" id="JAPFFF010000012">
    <property type="protein sequence ID" value="KAK8876361.1"/>
    <property type="molecule type" value="Genomic_DNA"/>
</dbReference>
<evidence type="ECO:0008006" key="3">
    <source>
        <dbReference type="Google" id="ProtNLM"/>
    </source>
</evidence>
<proteinExistence type="predicted"/>
<dbReference type="InterPro" id="IPR036770">
    <property type="entry name" value="Ankyrin_rpt-contain_sf"/>
</dbReference>
<dbReference type="Proteomes" id="UP001470230">
    <property type="component" value="Unassembled WGS sequence"/>
</dbReference>
<name>A0ABR2JEH0_9EUKA</name>
<dbReference type="Pfam" id="PF12796">
    <property type="entry name" value="Ank_2"/>
    <property type="match status" value="1"/>
</dbReference>